<evidence type="ECO:0000313" key="2">
    <source>
        <dbReference type="EMBL" id="KAK3579850.1"/>
    </source>
</evidence>
<dbReference type="Proteomes" id="UP001195483">
    <property type="component" value="Unassembled WGS sequence"/>
</dbReference>
<feature type="region of interest" description="Disordered" evidence="1">
    <location>
        <begin position="1"/>
        <end position="82"/>
    </location>
</feature>
<evidence type="ECO:0000256" key="1">
    <source>
        <dbReference type="SAM" id="MobiDB-lite"/>
    </source>
</evidence>
<reference evidence="2" key="2">
    <citation type="journal article" date="2021" name="Genome Biol. Evol.">
        <title>Developing a high-quality reference genome for a parasitic bivalve with doubly uniparental inheritance (Bivalvia: Unionida).</title>
        <authorList>
            <person name="Smith C.H."/>
        </authorList>
    </citation>
    <scope>NUCLEOTIDE SEQUENCE</scope>
    <source>
        <strain evidence="2">CHS0354</strain>
        <tissue evidence="2">Mantle</tissue>
    </source>
</reference>
<sequence>MGDIKEREEENIDLLRERAEREYAKEDVIEPEERDTYPASPRHSLPRQTRSIEGSVDGRNRPLTGSIAPSRRQRYSQTVETSRRNYREIQPDSMADNKISSMLKLNFGSFESTGFVVPPPKPFSVSANYYTDPHCRSKRSGSFDPNQFQDQPITGGYGSPWSRGHPRMQMPITRMPIARRISPQPIMRGRIPWMSTAVRPVMPFRATIVHHMSSRRF</sequence>
<organism evidence="2 3">
    <name type="scientific">Potamilus streckersoni</name>
    <dbReference type="NCBI Taxonomy" id="2493646"/>
    <lineage>
        <taxon>Eukaryota</taxon>
        <taxon>Metazoa</taxon>
        <taxon>Spiralia</taxon>
        <taxon>Lophotrochozoa</taxon>
        <taxon>Mollusca</taxon>
        <taxon>Bivalvia</taxon>
        <taxon>Autobranchia</taxon>
        <taxon>Heteroconchia</taxon>
        <taxon>Palaeoheterodonta</taxon>
        <taxon>Unionida</taxon>
        <taxon>Unionoidea</taxon>
        <taxon>Unionidae</taxon>
        <taxon>Ambleminae</taxon>
        <taxon>Lampsilini</taxon>
        <taxon>Potamilus</taxon>
    </lineage>
</organism>
<keyword evidence="3" id="KW-1185">Reference proteome</keyword>
<accession>A0AAE0RV42</accession>
<dbReference type="EMBL" id="JAEAOA010000945">
    <property type="protein sequence ID" value="KAK3579850.1"/>
    <property type="molecule type" value="Genomic_DNA"/>
</dbReference>
<gene>
    <name evidence="2" type="ORF">CHS0354_015265</name>
</gene>
<reference evidence="2" key="1">
    <citation type="journal article" date="2021" name="Genome Biol. Evol.">
        <title>A High-Quality Reference Genome for a Parasitic Bivalve with Doubly Uniparental Inheritance (Bivalvia: Unionida).</title>
        <authorList>
            <person name="Smith C.H."/>
        </authorList>
    </citation>
    <scope>NUCLEOTIDE SEQUENCE</scope>
    <source>
        <strain evidence="2">CHS0354</strain>
    </source>
</reference>
<name>A0AAE0RV42_9BIVA</name>
<comment type="caution">
    <text evidence="2">The sequence shown here is derived from an EMBL/GenBank/DDBJ whole genome shotgun (WGS) entry which is preliminary data.</text>
</comment>
<feature type="compositionally biased region" description="Basic and acidic residues" evidence="1">
    <location>
        <begin position="1"/>
        <end position="28"/>
    </location>
</feature>
<evidence type="ECO:0000313" key="3">
    <source>
        <dbReference type="Proteomes" id="UP001195483"/>
    </source>
</evidence>
<reference evidence="2" key="3">
    <citation type="submission" date="2023-05" db="EMBL/GenBank/DDBJ databases">
        <authorList>
            <person name="Smith C.H."/>
        </authorList>
    </citation>
    <scope>NUCLEOTIDE SEQUENCE</scope>
    <source>
        <strain evidence="2">CHS0354</strain>
        <tissue evidence="2">Mantle</tissue>
    </source>
</reference>
<dbReference type="AlphaFoldDB" id="A0AAE0RV42"/>
<protein>
    <submittedName>
        <fullName evidence="2">Uncharacterized protein</fullName>
    </submittedName>
</protein>
<proteinExistence type="predicted"/>